<sequence>MEPEQFRKYGHEMVDWIANFMINIEKYPVSPDIKPGEIKAQLPKNAPTKGENMDDIFKDFKKIILPGITHWQHPCWFAYFPANNSPPSILGELLTAGLGAQCMIWKTSPAAEELEEVTLEWLRKMVDLPEGMIGVIQDSASTSTLVALIAAREKISGFNINCKGFTESLIVYCSEEAHSSVFKGAKIAGYGSENIRLIPADEKFAMESAKLEEAILKDRAEGKKPTLVCGTIGTTSSAGIDPLEKIGAICKKYNVWFHVDAAYAGTAAILPEKRWIMKGTEYSDSFVFNPHKWLLTNFDCS</sequence>
<name>A0A0M0BV45_9ARCH</name>
<comment type="caution">
    <text evidence="6">The sequence shown here is derived from an EMBL/GenBank/DDBJ whole genome shotgun (WGS) entry which is preliminary data.</text>
</comment>
<protein>
    <submittedName>
        <fullName evidence="6">Amino acid decarboxylase</fullName>
    </submittedName>
</protein>
<evidence type="ECO:0000256" key="4">
    <source>
        <dbReference type="ARBA" id="ARBA00023239"/>
    </source>
</evidence>
<evidence type="ECO:0000256" key="1">
    <source>
        <dbReference type="ARBA" id="ARBA00001933"/>
    </source>
</evidence>
<dbReference type="PANTHER" id="PTHR11999:SF70">
    <property type="entry name" value="MIP05841P"/>
    <property type="match status" value="1"/>
</dbReference>
<evidence type="ECO:0000256" key="3">
    <source>
        <dbReference type="ARBA" id="ARBA00022898"/>
    </source>
</evidence>
<comment type="similarity">
    <text evidence="5">Belongs to the group II decarboxylase family.</text>
</comment>
<keyword evidence="3 5" id="KW-0663">Pyridoxal phosphate</keyword>
<gene>
    <name evidence="6" type="ORF">AC477_03465</name>
</gene>
<dbReference type="Gene3D" id="3.40.640.10">
    <property type="entry name" value="Type I PLP-dependent aspartate aminotransferase-like (Major domain)"/>
    <property type="match status" value="1"/>
</dbReference>
<dbReference type="Pfam" id="PF00282">
    <property type="entry name" value="Pyridoxal_deC"/>
    <property type="match status" value="1"/>
</dbReference>
<comment type="cofactor">
    <cofactor evidence="1 5">
        <name>pyridoxal 5'-phosphate</name>
        <dbReference type="ChEBI" id="CHEBI:597326"/>
    </cofactor>
</comment>
<dbReference type="InterPro" id="IPR002129">
    <property type="entry name" value="PyrdxlP-dep_de-COase"/>
</dbReference>
<proteinExistence type="inferred from homology"/>
<dbReference type="GO" id="GO:0006520">
    <property type="term" value="P:amino acid metabolic process"/>
    <property type="evidence" value="ECO:0007669"/>
    <property type="project" value="InterPro"/>
</dbReference>
<dbReference type="InterPro" id="IPR015421">
    <property type="entry name" value="PyrdxlP-dep_Trfase_major"/>
</dbReference>
<dbReference type="PRINTS" id="PR00800">
    <property type="entry name" value="YHDCRBOXLASE"/>
</dbReference>
<dbReference type="GO" id="GO:0030170">
    <property type="term" value="F:pyridoxal phosphate binding"/>
    <property type="evidence" value="ECO:0007669"/>
    <property type="project" value="InterPro"/>
</dbReference>
<evidence type="ECO:0000256" key="5">
    <source>
        <dbReference type="RuleBase" id="RU000382"/>
    </source>
</evidence>
<dbReference type="InterPro" id="IPR015424">
    <property type="entry name" value="PyrdxlP-dep_Trfase"/>
</dbReference>
<reference evidence="6 7" key="1">
    <citation type="submission" date="2015-06" db="EMBL/GenBank/DDBJ databases">
        <title>New insights into the roles of widespread benthic archaea in carbon and nitrogen cycling.</title>
        <authorList>
            <person name="Lazar C.S."/>
            <person name="Baker B.J."/>
            <person name="Seitz K.W."/>
            <person name="Hyde A.S."/>
            <person name="Dick G.J."/>
            <person name="Hinrichs K.-U."/>
            <person name="Teske A.P."/>
        </authorList>
    </citation>
    <scope>NUCLEOTIDE SEQUENCE [LARGE SCALE GENOMIC DNA]</scope>
    <source>
        <strain evidence="6">SG8-32-1</strain>
    </source>
</reference>
<dbReference type="GO" id="GO:0019752">
    <property type="term" value="P:carboxylic acid metabolic process"/>
    <property type="evidence" value="ECO:0007669"/>
    <property type="project" value="InterPro"/>
</dbReference>
<keyword evidence="4 5" id="KW-0456">Lyase</keyword>
<feature type="non-terminal residue" evidence="6">
    <location>
        <position position="301"/>
    </location>
</feature>
<dbReference type="GO" id="GO:0005737">
    <property type="term" value="C:cytoplasm"/>
    <property type="evidence" value="ECO:0007669"/>
    <property type="project" value="TreeGrafter"/>
</dbReference>
<keyword evidence="2" id="KW-0210">Decarboxylase</keyword>
<accession>A0A0M0BV45</accession>
<dbReference type="GO" id="GO:0016831">
    <property type="term" value="F:carboxy-lyase activity"/>
    <property type="evidence" value="ECO:0007669"/>
    <property type="project" value="UniProtKB-KW"/>
</dbReference>
<dbReference type="EMBL" id="LFWU01000079">
    <property type="protein sequence ID" value="KON32046.1"/>
    <property type="molecule type" value="Genomic_DNA"/>
</dbReference>
<dbReference type="PANTHER" id="PTHR11999">
    <property type="entry name" value="GROUP II PYRIDOXAL-5-PHOSPHATE DECARBOXYLASE"/>
    <property type="match status" value="1"/>
</dbReference>
<dbReference type="Gene3D" id="1.20.1340.10">
    <property type="entry name" value="dopa decarboxylase, N-terminal domain"/>
    <property type="match status" value="1"/>
</dbReference>
<evidence type="ECO:0000313" key="7">
    <source>
        <dbReference type="Proteomes" id="UP000037237"/>
    </source>
</evidence>
<dbReference type="AlphaFoldDB" id="A0A0M0BV45"/>
<evidence type="ECO:0000256" key="2">
    <source>
        <dbReference type="ARBA" id="ARBA00022793"/>
    </source>
</evidence>
<dbReference type="SUPFAM" id="SSF53383">
    <property type="entry name" value="PLP-dependent transferases"/>
    <property type="match status" value="1"/>
</dbReference>
<dbReference type="Proteomes" id="UP000037237">
    <property type="component" value="Unassembled WGS sequence"/>
</dbReference>
<organism evidence="6 7">
    <name type="scientific">miscellaneous Crenarchaeota group-1 archaeon SG8-32-1</name>
    <dbReference type="NCBI Taxonomy" id="1685124"/>
    <lineage>
        <taxon>Archaea</taxon>
        <taxon>Candidatus Bathyarchaeota</taxon>
        <taxon>MCG-1</taxon>
    </lineage>
</organism>
<dbReference type="InterPro" id="IPR010977">
    <property type="entry name" value="Aromatic_deC"/>
</dbReference>
<evidence type="ECO:0000313" key="6">
    <source>
        <dbReference type="EMBL" id="KON32046.1"/>
    </source>
</evidence>